<dbReference type="OrthoDB" id="9793534at2"/>
<evidence type="ECO:0000256" key="1">
    <source>
        <dbReference type="SAM" id="SignalP"/>
    </source>
</evidence>
<dbReference type="EMBL" id="PYMC01000001">
    <property type="protein sequence ID" value="PSW07644.1"/>
    <property type="molecule type" value="Genomic_DNA"/>
</dbReference>
<dbReference type="InterPro" id="IPR010865">
    <property type="entry name" value="DUF1499"/>
</dbReference>
<accession>A0A2T3N5C3</accession>
<proteinExistence type="predicted"/>
<feature type="signal peptide" evidence="1">
    <location>
        <begin position="1"/>
        <end position="24"/>
    </location>
</feature>
<comment type="caution">
    <text evidence="2">The sequence shown here is derived from an EMBL/GenBank/DDBJ whole genome shotgun (WGS) entry which is preliminary data.</text>
</comment>
<dbReference type="Proteomes" id="UP000240904">
    <property type="component" value="Unassembled WGS sequence"/>
</dbReference>
<dbReference type="RefSeq" id="WP_107281798.1">
    <property type="nucleotide sequence ID" value="NZ_PYMC01000001.1"/>
</dbReference>
<feature type="chain" id="PRO_5015425378" evidence="1">
    <location>
        <begin position="25"/>
        <end position="152"/>
    </location>
</feature>
<organism evidence="2 3">
    <name type="scientific">Photobacterium lipolyticum</name>
    <dbReference type="NCBI Taxonomy" id="266810"/>
    <lineage>
        <taxon>Bacteria</taxon>
        <taxon>Pseudomonadati</taxon>
        <taxon>Pseudomonadota</taxon>
        <taxon>Gammaproteobacteria</taxon>
        <taxon>Vibrionales</taxon>
        <taxon>Vibrionaceae</taxon>
        <taxon>Photobacterium</taxon>
    </lineage>
</organism>
<dbReference type="PANTHER" id="PTHR34801:SF6">
    <property type="entry name" value="SLL1620 PROTEIN"/>
    <property type="match status" value="1"/>
</dbReference>
<dbReference type="PANTHER" id="PTHR34801">
    <property type="entry name" value="EXPRESSED PROTEIN"/>
    <property type="match status" value="1"/>
</dbReference>
<dbReference type="AlphaFoldDB" id="A0A2T3N5C3"/>
<name>A0A2T3N5C3_9GAMM</name>
<reference evidence="2 3" key="1">
    <citation type="submission" date="2018-03" db="EMBL/GenBank/DDBJ databases">
        <title>Whole genome sequencing of Histamine producing bacteria.</title>
        <authorList>
            <person name="Butler K."/>
        </authorList>
    </citation>
    <scope>NUCLEOTIDE SEQUENCE [LARGE SCALE GENOMIC DNA]</scope>
    <source>
        <strain evidence="2 3">DSM 16190</strain>
    </source>
</reference>
<keyword evidence="3" id="KW-1185">Reference proteome</keyword>
<dbReference type="Pfam" id="PF07386">
    <property type="entry name" value="DUF1499"/>
    <property type="match status" value="1"/>
</dbReference>
<gene>
    <name evidence="2" type="ORF">C9I89_02750</name>
</gene>
<evidence type="ECO:0000313" key="3">
    <source>
        <dbReference type="Proteomes" id="UP000240904"/>
    </source>
</evidence>
<dbReference type="PIRSF" id="PIRSF026426">
    <property type="entry name" value="DUF1499"/>
    <property type="match status" value="1"/>
</dbReference>
<keyword evidence="1" id="KW-0732">Signal</keyword>
<protein>
    <submittedName>
        <fullName evidence="2">DUF1499 domain-containing protein</fullName>
    </submittedName>
</protein>
<evidence type="ECO:0000313" key="2">
    <source>
        <dbReference type="EMBL" id="PSW07644.1"/>
    </source>
</evidence>
<sequence>MKLQLKKPLFLLASTAILFGCSNADTDNVSFPDRSMQPCREKPNCVSTLDERHEYQLAGFGLTETGINNWNLIEQLALSLPGASLGSQKDGYIRVECRSSIFKFVDDFEVRLQDNRLIVRSESRVGYSDFGVNRKRAELFRSKLSEAGYIKP</sequence>
<dbReference type="PROSITE" id="PS51257">
    <property type="entry name" value="PROKAR_LIPOPROTEIN"/>
    <property type="match status" value="1"/>
</dbReference>